<dbReference type="Proteomes" id="UP001158049">
    <property type="component" value="Unassembled WGS sequence"/>
</dbReference>
<accession>A0ABY1QT64</accession>
<evidence type="ECO:0000313" key="2">
    <source>
        <dbReference type="EMBL" id="SMP80172.1"/>
    </source>
</evidence>
<sequence length="198" mass="21241">MAKFLRQYDPSETKRRVTIEISEEVCPGMLEALSVLPYGHETPLIRAVMYQWILDRQAEGDLDEAMLAALAGPGGRPDGRRPNKMAMGSAQPVRRPVAKVAKPARAPVQTVQPHPRTSDVTSQAPALVPPTAAQGLQMTSAQPSLAAHVEVTTQPDLATAPATRFPPVPAPDYSTPVDVSALSEGQLEGILDLDTMFN</sequence>
<dbReference type="RefSeq" id="WP_283445420.1">
    <property type="nucleotide sequence ID" value="NZ_FXUL01000034.1"/>
</dbReference>
<feature type="compositionally biased region" description="Low complexity" evidence="1">
    <location>
        <begin position="92"/>
        <end position="108"/>
    </location>
</feature>
<evidence type="ECO:0000256" key="1">
    <source>
        <dbReference type="SAM" id="MobiDB-lite"/>
    </source>
</evidence>
<feature type="region of interest" description="Disordered" evidence="1">
    <location>
        <begin position="73"/>
        <end position="123"/>
    </location>
</feature>
<evidence type="ECO:0000313" key="3">
    <source>
        <dbReference type="Proteomes" id="UP001158049"/>
    </source>
</evidence>
<organism evidence="2 3">
    <name type="scientific">Noviherbaspirillum suwonense</name>
    <dbReference type="NCBI Taxonomy" id="1224511"/>
    <lineage>
        <taxon>Bacteria</taxon>
        <taxon>Pseudomonadati</taxon>
        <taxon>Pseudomonadota</taxon>
        <taxon>Betaproteobacteria</taxon>
        <taxon>Burkholderiales</taxon>
        <taxon>Oxalobacteraceae</taxon>
        <taxon>Noviherbaspirillum</taxon>
    </lineage>
</organism>
<protein>
    <submittedName>
        <fullName evidence="2">Uncharacterized protein</fullName>
    </submittedName>
</protein>
<name>A0ABY1QT64_9BURK</name>
<gene>
    <name evidence="2" type="ORF">SAMN06295970_13430</name>
</gene>
<dbReference type="EMBL" id="FXUL01000034">
    <property type="protein sequence ID" value="SMP80172.1"/>
    <property type="molecule type" value="Genomic_DNA"/>
</dbReference>
<proteinExistence type="predicted"/>
<keyword evidence="3" id="KW-1185">Reference proteome</keyword>
<reference evidence="2 3" key="1">
    <citation type="submission" date="2017-05" db="EMBL/GenBank/DDBJ databases">
        <authorList>
            <person name="Varghese N."/>
            <person name="Submissions S."/>
        </authorList>
    </citation>
    <scope>NUCLEOTIDE SEQUENCE [LARGE SCALE GENOMIC DNA]</scope>
    <source>
        <strain evidence="2 3">DSM 26001</strain>
    </source>
</reference>
<comment type="caution">
    <text evidence="2">The sequence shown here is derived from an EMBL/GenBank/DDBJ whole genome shotgun (WGS) entry which is preliminary data.</text>
</comment>